<dbReference type="RefSeq" id="XP_067517846.1">
    <property type="nucleotide sequence ID" value="XM_067661745.1"/>
</dbReference>
<dbReference type="Proteomes" id="UP000009138">
    <property type="component" value="Unassembled WGS sequence"/>
</dbReference>
<name>I1C1X0_RHIO9</name>
<dbReference type="GeneID" id="93614126"/>
<keyword evidence="2" id="KW-1185">Reference proteome</keyword>
<accession>I1C1X0</accession>
<dbReference type="InParanoid" id="I1C1X0"/>
<gene>
    <name evidence="1" type="ORF">RO3G_07155</name>
</gene>
<evidence type="ECO:0000313" key="1">
    <source>
        <dbReference type="EMBL" id="EIE82450.1"/>
    </source>
</evidence>
<dbReference type="AlphaFoldDB" id="I1C1X0"/>
<sequence>MCESHRATFLIYTQTTTLSTHTPNKFNSLEAYEEQEPWLSKLYSLDSHRKKSMKLVVERIEAEFNPSSLALVRLFSLRP</sequence>
<reference evidence="1 2" key="1">
    <citation type="journal article" date="2009" name="PLoS Genet.">
        <title>Genomic analysis of the basal lineage fungus Rhizopus oryzae reveals a whole-genome duplication.</title>
        <authorList>
            <person name="Ma L.-J."/>
            <person name="Ibrahim A.S."/>
            <person name="Skory C."/>
            <person name="Grabherr M.G."/>
            <person name="Burger G."/>
            <person name="Butler M."/>
            <person name="Elias M."/>
            <person name="Idnurm A."/>
            <person name="Lang B.F."/>
            <person name="Sone T."/>
            <person name="Abe A."/>
            <person name="Calvo S.E."/>
            <person name="Corrochano L.M."/>
            <person name="Engels R."/>
            <person name="Fu J."/>
            <person name="Hansberg W."/>
            <person name="Kim J.-M."/>
            <person name="Kodira C.D."/>
            <person name="Koehrsen M.J."/>
            <person name="Liu B."/>
            <person name="Miranda-Saavedra D."/>
            <person name="O'Leary S."/>
            <person name="Ortiz-Castellanos L."/>
            <person name="Poulter R."/>
            <person name="Rodriguez-Romero J."/>
            <person name="Ruiz-Herrera J."/>
            <person name="Shen Y.-Q."/>
            <person name="Zeng Q."/>
            <person name="Galagan J."/>
            <person name="Birren B.W."/>
            <person name="Cuomo C.A."/>
            <person name="Wickes B.L."/>
        </authorList>
    </citation>
    <scope>NUCLEOTIDE SEQUENCE [LARGE SCALE GENOMIC DNA]</scope>
    <source>
        <strain evidence="2">RA 99-880 / ATCC MYA-4621 / FGSC 9543 / NRRL 43880</strain>
    </source>
</reference>
<organism evidence="1 2">
    <name type="scientific">Rhizopus delemar (strain RA 99-880 / ATCC MYA-4621 / FGSC 9543 / NRRL 43880)</name>
    <name type="common">Mucormycosis agent</name>
    <name type="synonym">Rhizopus arrhizus var. delemar</name>
    <dbReference type="NCBI Taxonomy" id="246409"/>
    <lineage>
        <taxon>Eukaryota</taxon>
        <taxon>Fungi</taxon>
        <taxon>Fungi incertae sedis</taxon>
        <taxon>Mucoromycota</taxon>
        <taxon>Mucoromycotina</taxon>
        <taxon>Mucoromycetes</taxon>
        <taxon>Mucorales</taxon>
        <taxon>Mucorineae</taxon>
        <taxon>Rhizopodaceae</taxon>
        <taxon>Rhizopus</taxon>
    </lineage>
</organism>
<evidence type="ECO:0000313" key="2">
    <source>
        <dbReference type="Proteomes" id="UP000009138"/>
    </source>
</evidence>
<dbReference type="EMBL" id="CH476736">
    <property type="protein sequence ID" value="EIE82450.1"/>
    <property type="molecule type" value="Genomic_DNA"/>
</dbReference>
<protein>
    <submittedName>
        <fullName evidence="1">Uncharacterized protein</fullName>
    </submittedName>
</protein>
<dbReference type="VEuPathDB" id="FungiDB:RO3G_07155"/>
<proteinExistence type="predicted"/>